<keyword evidence="1" id="KW-0812">Transmembrane</keyword>
<name>A0ABY8QUM2_9MICO</name>
<evidence type="ECO:0000313" key="3">
    <source>
        <dbReference type="Proteomes" id="UP001209083"/>
    </source>
</evidence>
<dbReference type="EMBL" id="CP090958">
    <property type="protein sequence ID" value="WGW12642.1"/>
    <property type="molecule type" value="Genomic_DNA"/>
</dbReference>
<keyword evidence="3" id="KW-1185">Reference proteome</keyword>
<dbReference type="RefSeq" id="WP_349639446.1">
    <property type="nucleotide sequence ID" value="NZ_CP090958.1"/>
</dbReference>
<feature type="transmembrane region" description="Helical" evidence="1">
    <location>
        <begin position="172"/>
        <end position="197"/>
    </location>
</feature>
<accession>A0ABY8QUM2</accession>
<keyword evidence="1" id="KW-1133">Transmembrane helix</keyword>
<protein>
    <recommendedName>
        <fullName evidence="4">PH domain-containing protein</fullName>
    </recommendedName>
</protein>
<organism evidence="2 3">
    <name type="scientific">Saxibacter everestensis</name>
    <dbReference type="NCBI Taxonomy" id="2909229"/>
    <lineage>
        <taxon>Bacteria</taxon>
        <taxon>Bacillati</taxon>
        <taxon>Actinomycetota</taxon>
        <taxon>Actinomycetes</taxon>
        <taxon>Micrococcales</taxon>
        <taxon>Brevibacteriaceae</taxon>
        <taxon>Saxibacter</taxon>
    </lineage>
</organism>
<proteinExistence type="predicted"/>
<dbReference type="Proteomes" id="UP001209083">
    <property type="component" value="Chromosome"/>
</dbReference>
<gene>
    <name evidence="2" type="ORF">LWF01_02410</name>
</gene>
<evidence type="ECO:0000313" key="2">
    <source>
        <dbReference type="EMBL" id="WGW12642.1"/>
    </source>
</evidence>
<feature type="transmembrane region" description="Helical" evidence="1">
    <location>
        <begin position="43"/>
        <end position="62"/>
    </location>
</feature>
<feature type="transmembrane region" description="Helical" evidence="1">
    <location>
        <begin position="16"/>
        <end position="37"/>
    </location>
</feature>
<evidence type="ECO:0008006" key="4">
    <source>
        <dbReference type="Google" id="ProtNLM"/>
    </source>
</evidence>
<keyword evidence="1" id="KW-0472">Membrane</keyword>
<reference evidence="2 3" key="1">
    <citation type="submission" date="2023-05" db="EMBL/GenBank/DDBJ databases">
        <title>Lithophilousrod everest ZFBP1038 complete genpme.</title>
        <authorList>
            <person name="Tian M."/>
        </authorList>
    </citation>
    <scope>NUCLEOTIDE SEQUENCE [LARGE SCALE GENOMIC DNA]</scope>
    <source>
        <strain evidence="2 3">ZFBP1038</strain>
    </source>
</reference>
<evidence type="ECO:0000256" key="1">
    <source>
        <dbReference type="SAM" id="Phobius"/>
    </source>
</evidence>
<sequence>MATTIYRPSWRQHRKFIASASAFIVIYIGITVTQVILAGPAALLALGAILAVMLGLLALYFGRSRVEVSTGQIVHRRMFSSASLDRASSALSAIDVTIWHPTNNRNMRMLVAKDRQTGAAVRLYNGTWTDSDLDNISRATGAAVAVEEDPLSFRVLDERYPGMLRWHERHQVWFGVLVAVASIVAIVGLCALVIWILTAVKVDPSQTSLI</sequence>